<comment type="caution">
    <text evidence="1">The sequence shown here is derived from an EMBL/GenBank/DDBJ whole genome shotgun (WGS) entry which is preliminary data.</text>
</comment>
<evidence type="ECO:0000313" key="2">
    <source>
        <dbReference type="Proteomes" id="UP001054837"/>
    </source>
</evidence>
<evidence type="ECO:0000313" key="1">
    <source>
        <dbReference type="EMBL" id="GIX67337.1"/>
    </source>
</evidence>
<reference evidence="1 2" key="1">
    <citation type="submission" date="2021-06" db="EMBL/GenBank/DDBJ databases">
        <title>Caerostris darwini draft genome.</title>
        <authorList>
            <person name="Kono N."/>
            <person name="Arakawa K."/>
        </authorList>
    </citation>
    <scope>NUCLEOTIDE SEQUENCE [LARGE SCALE GENOMIC DNA]</scope>
</reference>
<protein>
    <submittedName>
        <fullName evidence="1">Uncharacterized protein</fullName>
    </submittedName>
</protein>
<name>A0AAV4M5G7_9ARAC</name>
<accession>A0AAV4M5G7</accession>
<proteinExistence type="predicted"/>
<dbReference type="Proteomes" id="UP001054837">
    <property type="component" value="Unassembled WGS sequence"/>
</dbReference>
<organism evidence="1 2">
    <name type="scientific">Caerostris darwini</name>
    <dbReference type="NCBI Taxonomy" id="1538125"/>
    <lineage>
        <taxon>Eukaryota</taxon>
        <taxon>Metazoa</taxon>
        <taxon>Ecdysozoa</taxon>
        <taxon>Arthropoda</taxon>
        <taxon>Chelicerata</taxon>
        <taxon>Arachnida</taxon>
        <taxon>Araneae</taxon>
        <taxon>Araneomorphae</taxon>
        <taxon>Entelegynae</taxon>
        <taxon>Araneoidea</taxon>
        <taxon>Araneidae</taxon>
        <taxon>Caerostris</taxon>
    </lineage>
</organism>
<sequence length="123" mass="14136">MVPRQRTFTPRTVDAQNSFVSALKNKVIAHSLPAPIEPATISQEDHGFLIKTLYALEKFANNFNFLGGVEKIYNRLLIRNNPIKSCRFPLDFLSNKIFLSTHPAMITYLLPNVGRVFHSRFFR</sequence>
<gene>
    <name evidence="1" type="ORF">CDAR_291031</name>
</gene>
<dbReference type="EMBL" id="BPLQ01000084">
    <property type="protein sequence ID" value="GIX67337.1"/>
    <property type="molecule type" value="Genomic_DNA"/>
</dbReference>
<keyword evidence="2" id="KW-1185">Reference proteome</keyword>
<dbReference type="AlphaFoldDB" id="A0AAV4M5G7"/>